<dbReference type="OrthoDB" id="9777638at2"/>
<organism evidence="2 3">
    <name type="scientific">Sulfitobacter alexandrii</name>
    <dbReference type="NCBI Taxonomy" id="1917485"/>
    <lineage>
        <taxon>Bacteria</taxon>
        <taxon>Pseudomonadati</taxon>
        <taxon>Pseudomonadota</taxon>
        <taxon>Alphaproteobacteria</taxon>
        <taxon>Rhodobacterales</taxon>
        <taxon>Roseobacteraceae</taxon>
        <taxon>Sulfitobacter</taxon>
    </lineage>
</organism>
<dbReference type="AlphaFoldDB" id="A0A1J0WGC7"/>
<dbReference type="Gene3D" id="3.40.50.150">
    <property type="entry name" value="Vaccinia Virus protein VP39"/>
    <property type="match status" value="1"/>
</dbReference>
<evidence type="ECO:0000313" key="2">
    <source>
        <dbReference type="EMBL" id="APE43362.1"/>
    </source>
</evidence>
<protein>
    <recommendedName>
        <fullName evidence="1">Methyltransferase domain-containing protein</fullName>
    </recommendedName>
</protein>
<accession>A0A1J0WGC7</accession>
<dbReference type="KEGG" id="suam:BOO69_07990"/>
<dbReference type="STRING" id="1917485.BOO69_07990"/>
<dbReference type="InterPro" id="IPR041698">
    <property type="entry name" value="Methyltransf_25"/>
</dbReference>
<evidence type="ECO:0000259" key="1">
    <source>
        <dbReference type="Pfam" id="PF13649"/>
    </source>
</evidence>
<name>A0A1J0WGC7_9RHOB</name>
<dbReference type="EMBL" id="CP018076">
    <property type="protein sequence ID" value="APE43362.1"/>
    <property type="molecule type" value="Genomic_DNA"/>
</dbReference>
<gene>
    <name evidence="2" type="ORF">BOO69_07990</name>
</gene>
<keyword evidence="3" id="KW-1185">Reference proteome</keyword>
<evidence type="ECO:0000313" key="3">
    <source>
        <dbReference type="Proteomes" id="UP000181897"/>
    </source>
</evidence>
<reference evidence="2 3" key="1">
    <citation type="submission" date="2016-11" db="EMBL/GenBank/DDBJ databases">
        <title>Complete genome sequence of Sulfitobacter sp. AM1-D1, a toxic bacteria associated with marine dinoflagellate Alexandrium minutum in East China Sea.</title>
        <authorList>
            <person name="Yang Q."/>
            <person name="Zhang X."/>
            <person name="Tian X."/>
        </authorList>
    </citation>
    <scope>NUCLEOTIDE SEQUENCE [LARGE SCALE GENOMIC DNA]</scope>
    <source>
        <strain evidence="2 3">AM1-D1</strain>
    </source>
</reference>
<sequence>MTNTDQQEFWTEEAGPTWIAQMQTMDRTLAPVLDRLLADAELRDGDSVLDVGCGAGTSTVAAARLTGPQGRACGLDISRSLLDHARAALADAPNVSFVLGDAQTHDFGQDRFDAMISRFGVMFFSDTVAAFSNIARGLRPGARLTFATWGEISENPYFTMPARVAKSIIGAPPKTDPDAPGPFAMRDTRKVVGQLGAAGLRDITASEVALPLTPPGDAQTVADLLCQIGPAHRTLTHFDVGQEDRQRLRAALADALAPYETPQGIRIPALINIFTARTAGGA</sequence>
<dbReference type="Pfam" id="PF13649">
    <property type="entry name" value="Methyltransf_25"/>
    <property type="match status" value="1"/>
</dbReference>
<dbReference type="GO" id="GO:0008168">
    <property type="term" value="F:methyltransferase activity"/>
    <property type="evidence" value="ECO:0007669"/>
    <property type="project" value="TreeGrafter"/>
</dbReference>
<dbReference type="PANTHER" id="PTHR43591:SF24">
    <property type="entry name" value="2-METHOXY-6-POLYPRENYL-1,4-BENZOQUINOL METHYLASE, MITOCHONDRIAL"/>
    <property type="match status" value="1"/>
</dbReference>
<dbReference type="Proteomes" id="UP000181897">
    <property type="component" value="Chromosome"/>
</dbReference>
<dbReference type="PANTHER" id="PTHR43591">
    <property type="entry name" value="METHYLTRANSFERASE"/>
    <property type="match status" value="1"/>
</dbReference>
<proteinExistence type="predicted"/>
<dbReference type="RefSeq" id="WP_071971693.1">
    <property type="nucleotide sequence ID" value="NZ_CP018076.1"/>
</dbReference>
<dbReference type="SUPFAM" id="SSF53335">
    <property type="entry name" value="S-adenosyl-L-methionine-dependent methyltransferases"/>
    <property type="match status" value="1"/>
</dbReference>
<feature type="domain" description="Methyltransferase" evidence="1">
    <location>
        <begin position="48"/>
        <end position="141"/>
    </location>
</feature>
<dbReference type="InterPro" id="IPR029063">
    <property type="entry name" value="SAM-dependent_MTases_sf"/>
</dbReference>
<dbReference type="CDD" id="cd02440">
    <property type="entry name" value="AdoMet_MTases"/>
    <property type="match status" value="1"/>
</dbReference>